<gene>
    <name evidence="2" type="ORF">SCF082_LOCUS27819</name>
</gene>
<proteinExistence type="predicted"/>
<comment type="caution">
    <text evidence="2">The sequence shown here is derived from an EMBL/GenBank/DDBJ whole genome shotgun (WGS) entry which is preliminary data.</text>
</comment>
<organism evidence="2 3">
    <name type="scientific">Durusdinium trenchii</name>
    <dbReference type="NCBI Taxonomy" id="1381693"/>
    <lineage>
        <taxon>Eukaryota</taxon>
        <taxon>Sar</taxon>
        <taxon>Alveolata</taxon>
        <taxon>Dinophyceae</taxon>
        <taxon>Suessiales</taxon>
        <taxon>Symbiodiniaceae</taxon>
        <taxon>Durusdinium</taxon>
    </lineage>
</organism>
<reference evidence="2 3" key="1">
    <citation type="submission" date="2024-02" db="EMBL/GenBank/DDBJ databases">
        <authorList>
            <person name="Chen Y."/>
            <person name="Shah S."/>
            <person name="Dougan E. K."/>
            <person name="Thang M."/>
            <person name="Chan C."/>
        </authorList>
    </citation>
    <scope>NUCLEOTIDE SEQUENCE [LARGE SCALE GENOMIC DNA]</scope>
</reference>
<sequence length="277" mass="30271">SLWTLEPMCDSPVVPPLLSGDFRLRLQPTLASKDTGGWLLAFDVLPTLTGRGETTFVDLRFSLRFFHPSDGSVPPEDIWNVFSQSIQLLIRAPQSVPFDRAEFPEGTCDVSGEDLLFPDDSYLGRPPTACTAVRVTRRWQALSERPASGAAPRMLLGNVRVAMVLARQCRPPMPPCADFFSLSLGEERPLFSRSSSLAEQLRVGSIGTLEATARRVTAKAGRHWTAVSGRTADGGLGRSDSFDEANSNPDGLRQELQESPNSTKPRRSVAFSPRVTA</sequence>
<protein>
    <submittedName>
        <fullName evidence="2">Uncharacterized protein</fullName>
    </submittedName>
</protein>
<dbReference type="EMBL" id="CAXAMM010021691">
    <property type="protein sequence ID" value="CAK9050436.1"/>
    <property type="molecule type" value="Genomic_DNA"/>
</dbReference>
<dbReference type="Proteomes" id="UP001642464">
    <property type="component" value="Unassembled WGS sequence"/>
</dbReference>
<feature type="region of interest" description="Disordered" evidence="1">
    <location>
        <begin position="228"/>
        <end position="277"/>
    </location>
</feature>
<evidence type="ECO:0000256" key="1">
    <source>
        <dbReference type="SAM" id="MobiDB-lite"/>
    </source>
</evidence>
<evidence type="ECO:0000313" key="2">
    <source>
        <dbReference type="EMBL" id="CAK9050436.1"/>
    </source>
</evidence>
<keyword evidence="3" id="KW-1185">Reference proteome</keyword>
<feature type="non-terminal residue" evidence="2">
    <location>
        <position position="1"/>
    </location>
</feature>
<accession>A0ABP0MGX4</accession>
<name>A0ABP0MGX4_9DINO</name>
<evidence type="ECO:0000313" key="3">
    <source>
        <dbReference type="Proteomes" id="UP001642464"/>
    </source>
</evidence>